<evidence type="ECO:0000313" key="1">
    <source>
        <dbReference type="EMBL" id="SUZ78111.1"/>
    </source>
</evidence>
<dbReference type="EMBL" id="UINC01001341">
    <property type="protein sequence ID" value="SUZ78111.1"/>
    <property type="molecule type" value="Genomic_DNA"/>
</dbReference>
<gene>
    <name evidence="1" type="ORF">METZ01_LOCUS30965</name>
</gene>
<dbReference type="InterPro" id="IPR025361">
    <property type="entry name" value="DUF4265"/>
</dbReference>
<reference evidence="1" key="1">
    <citation type="submission" date="2018-05" db="EMBL/GenBank/DDBJ databases">
        <authorList>
            <person name="Lanie J.A."/>
            <person name="Ng W.-L."/>
            <person name="Kazmierczak K.M."/>
            <person name="Andrzejewski T.M."/>
            <person name="Davidsen T.M."/>
            <person name="Wayne K.J."/>
            <person name="Tettelin H."/>
            <person name="Glass J.I."/>
            <person name="Rusch D."/>
            <person name="Podicherti R."/>
            <person name="Tsui H.-C.T."/>
            <person name="Winkler M.E."/>
        </authorList>
    </citation>
    <scope>NUCLEOTIDE SEQUENCE</scope>
</reference>
<protein>
    <submittedName>
        <fullName evidence="1">Uncharacterized protein</fullName>
    </submittedName>
</protein>
<name>A0A381QFL4_9ZZZZ</name>
<sequence>MPFLAGIDDDEQPVFESLEVELLDPETSHIRLLKSPLFARNLAAGDKLRIIDQGSAEYELVKRSGNLSVRVFRKYQVETLSQYLTPAIEKLGGCLDLQTDRALVYSIHVSIGFAIIEKLLNTAGAEYPDTFWYYGNVYDPDDGTTPMLWWEQFDSQE</sequence>
<accession>A0A381QFL4</accession>
<organism evidence="1">
    <name type="scientific">marine metagenome</name>
    <dbReference type="NCBI Taxonomy" id="408172"/>
    <lineage>
        <taxon>unclassified sequences</taxon>
        <taxon>metagenomes</taxon>
        <taxon>ecological metagenomes</taxon>
    </lineage>
</organism>
<dbReference type="Pfam" id="PF14085">
    <property type="entry name" value="DUF4265"/>
    <property type="match status" value="1"/>
</dbReference>
<dbReference type="AlphaFoldDB" id="A0A381QFL4"/>
<proteinExistence type="predicted"/>